<proteinExistence type="inferred from homology"/>
<dbReference type="Gene3D" id="3.40.50.300">
    <property type="entry name" value="P-loop containing nucleotide triphosphate hydrolases"/>
    <property type="match status" value="1"/>
</dbReference>
<evidence type="ECO:0000256" key="8">
    <source>
        <dbReference type="ARBA" id="ARBA00023034"/>
    </source>
</evidence>
<evidence type="ECO:0000256" key="3">
    <source>
        <dbReference type="ARBA" id="ARBA00022448"/>
    </source>
</evidence>
<sequence>MWDIGGQESLRSSWNTYYSNTEFIILVVDSTDRERLAISKEELYRMLAHEDLRKAAVLIFANKQDMKDCMSAAEISKYLTLSSIKDHPWHIQSCCALTGEGDATTDATADGPQQNHFVESELKQKLRRRLISWSMAFHSSGPKELNSSPTDENKLLFTAFTT</sequence>
<keyword evidence="6" id="KW-0931">ER-Golgi transport</keyword>
<reference evidence="12 13" key="1">
    <citation type="journal article" date="2018" name="G3 (Bethesda)">
        <title>A High-Quality Reference Genome for the Invasive Mosquitofish Gambusia affinis Using a Chicago Library.</title>
        <authorList>
            <person name="Hoffberg S.L."/>
            <person name="Troendle N.J."/>
            <person name="Glenn T.C."/>
            <person name="Mahmud O."/>
            <person name="Louha S."/>
            <person name="Chalopin D."/>
            <person name="Bennetzen J.L."/>
            <person name="Mauricio R."/>
        </authorList>
    </citation>
    <scope>NUCLEOTIDE SEQUENCE [LARGE SCALE GENOMIC DNA]</scope>
    <source>
        <strain evidence="12">NE01/NJP1002.9</strain>
        <tissue evidence="12">Muscle</tissue>
    </source>
</reference>
<dbReference type="Pfam" id="PF00025">
    <property type="entry name" value="Arf"/>
    <property type="match status" value="1"/>
</dbReference>
<dbReference type="GO" id="GO:0016192">
    <property type="term" value="P:vesicle-mediated transport"/>
    <property type="evidence" value="ECO:0007669"/>
    <property type="project" value="UniProtKB-KW"/>
</dbReference>
<dbReference type="GO" id="GO:0005525">
    <property type="term" value="F:GTP binding"/>
    <property type="evidence" value="ECO:0007669"/>
    <property type="project" value="UniProtKB-KW"/>
</dbReference>
<keyword evidence="3" id="KW-0813">Transport</keyword>
<accession>A0A315V6A4</accession>
<dbReference type="InterPro" id="IPR027417">
    <property type="entry name" value="P-loop_NTPase"/>
</dbReference>
<comment type="caution">
    <text evidence="12">The sequence shown here is derived from an EMBL/GenBank/DDBJ whole genome shotgun (WGS) entry which is preliminary data.</text>
</comment>
<keyword evidence="4" id="KW-0519">Myristate</keyword>
<evidence type="ECO:0000256" key="11">
    <source>
        <dbReference type="PIRSR" id="PIRSR606689-1"/>
    </source>
</evidence>
<dbReference type="GO" id="GO:0003924">
    <property type="term" value="F:GTPase activity"/>
    <property type="evidence" value="ECO:0007669"/>
    <property type="project" value="InterPro"/>
</dbReference>
<comment type="subcellular location">
    <subcellularLocation>
        <location evidence="1">Golgi apparatus</location>
    </subcellularLocation>
</comment>
<dbReference type="PROSITE" id="PS51417">
    <property type="entry name" value="ARF"/>
    <property type="match status" value="1"/>
</dbReference>
<dbReference type="Proteomes" id="UP000250572">
    <property type="component" value="Unassembled WGS sequence"/>
</dbReference>
<keyword evidence="10" id="KW-0449">Lipoprotein</keyword>
<dbReference type="GO" id="GO:0005794">
    <property type="term" value="C:Golgi apparatus"/>
    <property type="evidence" value="ECO:0007669"/>
    <property type="project" value="UniProtKB-SubCell"/>
</dbReference>
<keyword evidence="13" id="KW-1185">Reference proteome</keyword>
<name>A0A315V6A4_GAMAF</name>
<dbReference type="STRING" id="33528.ENSGAFP00000005108"/>
<evidence type="ECO:0000256" key="9">
    <source>
        <dbReference type="ARBA" id="ARBA00023134"/>
    </source>
</evidence>
<dbReference type="InterPro" id="IPR024156">
    <property type="entry name" value="Small_GTPase_ARF"/>
</dbReference>
<organism evidence="12 13">
    <name type="scientific">Gambusia affinis</name>
    <name type="common">Western mosquitofish</name>
    <name type="synonym">Heterandria affinis</name>
    <dbReference type="NCBI Taxonomy" id="33528"/>
    <lineage>
        <taxon>Eukaryota</taxon>
        <taxon>Metazoa</taxon>
        <taxon>Chordata</taxon>
        <taxon>Craniata</taxon>
        <taxon>Vertebrata</taxon>
        <taxon>Euteleostomi</taxon>
        <taxon>Actinopterygii</taxon>
        <taxon>Neopterygii</taxon>
        <taxon>Teleostei</taxon>
        <taxon>Neoteleostei</taxon>
        <taxon>Acanthomorphata</taxon>
        <taxon>Ovalentaria</taxon>
        <taxon>Atherinomorphae</taxon>
        <taxon>Cyprinodontiformes</taxon>
        <taxon>Poeciliidae</taxon>
        <taxon>Poeciliinae</taxon>
        <taxon>Gambusia</taxon>
    </lineage>
</organism>
<evidence type="ECO:0000313" key="13">
    <source>
        <dbReference type="Proteomes" id="UP000250572"/>
    </source>
</evidence>
<dbReference type="EMBL" id="NHOQ01002355">
    <property type="protein sequence ID" value="PWA18183.1"/>
    <property type="molecule type" value="Genomic_DNA"/>
</dbReference>
<dbReference type="FunFam" id="3.40.50.300:FF:003500">
    <property type="entry name" value="ADP-ribosylation factor 1"/>
    <property type="match status" value="1"/>
</dbReference>
<keyword evidence="9 11" id="KW-0342">GTP-binding</keyword>
<dbReference type="SUPFAM" id="SSF52540">
    <property type="entry name" value="P-loop containing nucleoside triphosphate hydrolases"/>
    <property type="match status" value="1"/>
</dbReference>
<dbReference type="InterPro" id="IPR006689">
    <property type="entry name" value="Small_GTPase_ARF/SAR"/>
</dbReference>
<dbReference type="PANTHER" id="PTHR11711">
    <property type="entry name" value="ADP RIBOSYLATION FACTOR-RELATED"/>
    <property type="match status" value="1"/>
</dbReference>
<gene>
    <name evidence="12" type="ORF">CCH79_00004092</name>
</gene>
<dbReference type="SMART" id="SM00177">
    <property type="entry name" value="ARF"/>
    <property type="match status" value="1"/>
</dbReference>
<feature type="binding site" evidence="11">
    <location>
        <begin position="62"/>
        <end position="65"/>
    </location>
    <ligand>
        <name>GTP</name>
        <dbReference type="ChEBI" id="CHEBI:37565"/>
    </ligand>
</feature>
<evidence type="ECO:0000256" key="7">
    <source>
        <dbReference type="ARBA" id="ARBA00022927"/>
    </source>
</evidence>
<evidence type="ECO:0000256" key="6">
    <source>
        <dbReference type="ARBA" id="ARBA00022892"/>
    </source>
</evidence>
<evidence type="ECO:0000256" key="4">
    <source>
        <dbReference type="ARBA" id="ARBA00022707"/>
    </source>
</evidence>
<keyword evidence="7" id="KW-0653">Protein transport</keyword>
<keyword evidence="8" id="KW-0333">Golgi apparatus</keyword>
<evidence type="ECO:0000256" key="2">
    <source>
        <dbReference type="ARBA" id="ARBA00010290"/>
    </source>
</evidence>
<evidence type="ECO:0000256" key="5">
    <source>
        <dbReference type="ARBA" id="ARBA00022741"/>
    </source>
</evidence>
<keyword evidence="5 11" id="KW-0547">Nucleotide-binding</keyword>
<evidence type="ECO:0000313" key="12">
    <source>
        <dbReference type="EMBL" id="PWA18183.1"/>
    </source>
</evidence>
<evidence type="ECO:0008006" key="14">
    <source>
        <dbReference type="Google" id="ProtNLM"/>
    </source>
</evidence>
<evidence type="ECO:0000256" key="10">
    <source>
        <dbReference type="ARBA" id="ARBA00023288"/>
    </source>
</evidence>
<evidence type="ECO:0000256" key="1">
    <source>
        <dbReference type="ARBA" id="ARBA00004555"/>
    </source>
</evidence>
<dbReference type="GO" id="GO:0015031">
    <property type="term" value="P:protein transport"/>
    <property type="evidence" value="ECO:0007669"/>
    <property type="project" value="UniProtKB-KW"/>
</dbReference>
<protein>
    <recommendedName>
        <fullName evidence="14">ADP-ribosylation factor-like protein 5B</fullName>
    </recommendedName>
</protein>
<dbReference type="AlphaFoldDB" id="A0A315V6A4"/>
<comment type="similarity">
    <text evidence="2">Belongs to the small GTPase superfamily. Arf family.</text>
</comment>
<feature type="binding site" evidence="11">
    <location>
        <position position="6"/>
    </location>
    <ligand>
        <name>GTP</name>
        <dbReference type="ChEBI" id="CHEBI:37565"/>
    </ligand>
</feature>